<dbReference type="Proteomes" id="UP000199592">
    <property type="component" value="Unassembled WGS sequence"/>
</dbReference>
<dbReference type="EMBL" id="FNMY01000002">
    <property type="protein sequence ID" value="SDW57399.1"/>
    <property type="molecule type" value="Genomic_DNA"/>
</dbReference>
<protein>
    <submittedName>
        <fullName evidence="1">Uncharacterized protein</fullName>
    </submittedName>
</protein>
<keyword evidence="2" id="KW-1185">Reference proteome</keyword>
<dbReference type="STRING" id="1073328.SAMN05216294_0624"/>
<evidence type="ECO:0000313" key="1">
    <source>
        <dbReference type="EMBL" id="SDW57399.1"/>
    </source>
</evidence>
<organism evidence="1 2">
    <name type="scientific">Flagellimonas zhangzhouensis</name>
    <dbReference type="NCBI Taxonomy" id="1073328"/>
    <lineage>
        <taxon>Bacteria</taxon>
        <taxon>Pseudomonadati</taxon>
        <taxon>Bacteroidota</taxon>
        <taxon>Flavobacteriia</taxon>
        <taxon>Flavobacteriales</taxon>
        <taxon>Flavobacteriaceae</taxon>
        <taxon>Flagellimonas</taxon>
    </lineage>
</organism>
<dbReference type="AlphaFoldDB" id="A0A1H2UPD3"/>
<sequence>MSIMYVVAFSWFVSCSSDDDSPNFYFTTLDVIEADMPEFFELGKTYDIDVLFYRPNGCTYFEGFDVTKTTQTGRDVVVIGSVLTDQDVACTEAIEEVTATLRFSVIYTDEYNFRFYAGDDANGNPQFIEYTVPVEGTNP</sequence>
<evidence type="ECO:0000313" key="2">
    <source>
        <dbReference type="Proteomes" id="UP000199592"/>
    </source>
</evidence>
<accession>A0A1H2UPD3</accession>
<name>A0A1H2UPD3_9FLAO</name>
<gene>
    <name evidence="1" type="ORF">SAMN04487892_1668</name>
</gene>
<proteinExistence type="predicted"/>
<reference evidence="2" key="1">
    <citation type="submission" date="2016-10" db="EMBL/GenBank/DDBJ databases">
        <authorList>
            <person name="Varghese N."/>
            <person name="Submissions S."/>
        </authorList>
    </citation>
    <scope>NUCLEOTIDE SEQUENCE [LARGE SCALE GENOMIC DNA]</scope>
    <source>
        <strain evidence="2">DSM 25030</strain>
    </source>
</reference>